<keyword evidence="1" id="KW-0812">Transmembrane</keyword>
<dbReference type="InterPro" id="IPR029787">
    <property type="entry name" value="Nucleotide_cyclase"/>
</dbReference>
<dbReference type="InterPro" id="IPR000160">
    <property type="entry name" value="GGDEF_dom"/>
</dbReference>
<feature type="domain" description="PAS" evidence="2">
    <location>
        <begin position="119"/>
        <end position="164"/>
    </location>
</feature>
<dbReference type="SMART" id="SM00052">
    <property type="entry name" value="EAL"/>
    <property type="match status" value="1"/>
</dbReference>
<dbReference type="SMART" id="SM00086">
    <property type="entry name" value="PAC"/>
    <property type="match status" value="1"/>
</dbReference>
<evidence type="ECO:0000313" key="7">
    <source>
        <dbReference type="Proteomes" id="UP000319859"/>
    </source>
</evidence>
<evidence type="ECO:0000259" key="4">
    <source>
        <dbReference type="PROSITE" id="PS50883"/>
    </source>
</evidence>
<dbReference type="SUPFAM" id="SSF55073">
    <property type="entry name" value="Nucleotide cyclase"/>
    <property type="match status" value="1"/>
</dbReference>
<dbReference type="Pfam" id="PF13426">
    <property type="entry name" value="PAS_9"/>
    <property type="match status" value="1"/>
</dbReference>
<feature type="domain" description="GGDEF" evidence="5">
    <location>
        <begin position="276"/>
        <end position="426"/>
    </location>
</feature>
<dbReference type="SMART" id="SM00091">
    <property type="entry name" value="PAS"/>
    <property type="match status" value="1"/>
</dbReference>
<comment type="caution">
    <text evidence="6">The sequence shown here is derived from an EMBL/GenBank/DDBJ whole genome shotgun (WGS) entry which is preliminary data.</text>
</comment>
<gene>
    <name evidence="6" type="ORF">FBZ89_110119</name>
</gene>
<evidence type="ECO:0000259" key="3">
    <source>
        <dbReference type="PROSITE" id="PS50113"/>
    </source>
</evidence>
<dbReference type="InterPro" id="IPR000700">
    <property type="entry name" value="PAS-assoc_C"/>
</dbReference>
<feature type="domain" description="PAC" evidence="3">
    <location>
        <begin position="192"/>
        <end position="244"/>
    </location>
</feature>
<reference evidence="6 7" key="1">
    <citation type="submission" date="2019-06" db="EMBL/GenBank/DDBJ databases">
        <title>Genomic Encyclopedia of Type Strains, Phase IV (KMG-V): Genome sequencing to study the core and pangenomes of soil and plant-associated prokaryotes.</title>
        <authorList>
            <person name="Whitman W."/>
        </authorList>
    </citation>
    <scope>NUCLEOTIDE SEQUENCE [LARGE SCALE GENOMIC DNA]</scope>
    <source>
        <strain evidence="6 7">BR 11880</strain>
    </source>
</reference>
<dbReference type="InterPro" id="IPR043128">
    <property type="entry name" value="Rev_trsase/Diguanyl_cyclase"/>
</dbReference>
<dbReference type="NCBIfam" id="TIGR00254">
    <property type="entry name" value="GGDEF"/>
    <property type="match status" value="1"/>
</dbReference>
<evidence type="ECO:0000256" key="1">
    <source>
        <dbReference type="SAM" id="Phobius"/>
    </source>
</evidence>
<feature type="transmembrane region" description="Helical" evidence="1">
    <location>
        <begin position="59"/>
        <end position="80"/>
    </location>
</feature>
<dbReference type="PANTHER" id="PTHR44757:SF2">
    <property type="entry name" value="BIOFILM ARCHITECTURE MAINTENANCE PROTEIN MBAA"/>
    <property type="match status" value="1"/>
</dbReference>
<keyword evidence="1" id="KW-0472">Membrane</keyword>
<dbReference type="AlphaFoldDB" id="A0A560FA25"/>
<dbReference type="Pfam" id="PF00563">
    <property type="entry name" value="EAL"/>
    <property type="match status" value="1"/>
</dbReference>
<dbReference type="SUPFAM" id="SSF55785">
    <property type="entry name" value="PYP-like sensor domain (PAS domain)"/>
    <property type="match status" value="1"/>
</dbReference>
<evidence type="ECO:0000313" key="6">
    <source>
        <dbReference type="EMBL" id="TWB18472.1"/>
    </source>
</evidence>
<dbReference type="Gene3D" id="3.30.450.20">
    <property type="entry name" value="PAS domain"/>
    <property type="match status" value="1"/>
</dbReference>
<dbReference type="PANTHER" id="PTHR44757">
    <property type="entry name" value="DIGUANYLATE CYCLASE DGCP"/>
    <property type="match status" value="1"/>
</dbReference>
<keyword evidence="1" id="KW-1133">Transmembrane helix</keyword>
<dbReference type="RefSeq" id="WP_186457406.1">
    <property type="nucleotide sequence ID" value="NZ_VITN01000010.1"/>
</dbReference>
<organism evidence="6 7">
    <name type="scientific">Nitrospirillum amazonense</name>
    <dbReference type="NCBI Taxonomy" id="28077"/>
    <lineage>
        <taxon>Bacteria</taxon>
        <taxon>Pseudomonadati</taxon>
        <taxon>Pseudomonadota</taxon>
        <taxon>Alphaproteobacteria</taxon>
        <taxon>Rhodospirillales</taxon>
        <taxon>Azospirillaceae</taxon>
        <taxon>Nitrospirillum</taxon>
    </lineage>
</organism>
<name>A0A560FA25_9PROT</name>
<dbReference type="Proteomes" id="UP000319859">
    <property type="component" value="Unassembled WGS sequence"/>
</dbReference>
<dbReference type="SUPFAM" id="SSF141868">
    <property type="entry name" value="EAL domain-like"/>
    <property type="match status" value="1"/>
</dbReference>
<dbReference type="NCBIfam" id="TIGR00229">
    <property type="entry name" value="sensory_box"/>
    <property type="match status" value="1"/>
</dbReference>
<dbReference type="InterPro" id="IPR001610">
    <property type="entry name" value="PAC"/>
</dbReference>
<dbReference type="InterPro" id="IPR035965">
    <property type="entry name" value="PAS-like_dom_sf"/>
</dbReference>
<dbReference type="PROSITE" id="PS50883">
    <property type="entry name" value="EAL"/>
    <property type="match status" value="1"/>
</dbReference>
<dbReference type="SMART" id="SM00267">
    <property type="entry name" value="GGDEF"/>
    <property type="match status" value="1"/>
</dbReference>
<dbReference type="InterPro" id="IPR035919">
    <property type="entry name" value="EAL_sf"/>
</dbReference>
<dbReference type="Gene3D" id="3.30.70.270">
    <property type="match status" value="1"/>
</dbReference>
<dbReference type="Gene3D" id="3.20.20.450">
    <property type="entry name" value="EAL domain"/>
    <property type="match status" value="1"/>
</dbReference>
<accession>A0A560FA25</accession>
<dbReference type="PROSITE" id="PS50112">
    <property type="entry name" value="PAS"/>
    <property type="match status" value="1"/>
</dbReference>
<dbReference type="InterPro" id="IPR052155">
    <property type="entry name" value="Biofilm_reg_signaling"/>
</dbReference>
<dbReference type="InterPro" id="IPR001633">
    <property type="entry name" value="EAL_dom"/>
</dbReference>
<protein>
    <submittedName>
        <fullName evidence="6">PAS domain S-box-containing protein/diguanylate cyclase (GGDEF)-like protein</fullName>
    </submittedName>
</protein>
<dbReference type="CDD" id="cd00130">
    <property type="entry name" value="PAS"/>
    <property type="match status" value="1"/>
</dbReference>
<dbReference type="Pfam" id="PF00990">
    <property type="entry name" value="GGDEF"/>
    <property type="match status" value="1"/>
</dbReference>
<dbReference type="PROSITE" id="PS50887">
    <property type="entry name" value="GGDEF"/>
    <property type="match status" value="1"/>
</dbReference>
<proteinExistence type="predicted"/>
<dbReference type="InterPro" id="IPR000014">
    <property type="entry name" value="PAS"/>
</dbReference>
<evidence type="ECO:0000259" key="2">
    <source>
        <dbReference type="PROSITE" id="PS50112"/>
    </source>
</evidence>
<dbReference type="EMBL" id="VITN01000010">
    <property type="protein sequence ID" value="TWB18472.1"/>
    <property type="molecule type" value="Genomic_DNA"/>
</dbReference>
<evidence type="ECO:0000259" key="5">
    <source>
        <dbReference type="PROSITE" id="PS50887"/>
    </source>
</evidence>
<sequence length="714" mass="76567">MLFPGDESTGDVPAPPGSGTFAVERRWGPLVLVVTLASLSFAGLFAAGLGRESGMGMPMVMGLGALGIVAGLTLAALVHGRVRRHETLRSLVRQRTWELEQARTLAEGQAAALALSNRDLRVAARVIEHSVDGIMVTDADNRIVLVNRAFTDISGYNAAEVLGQDPRLLNSGRQGPEFYRVMWRALRDEGAWAGEVWNRRKDGTVYPEWLRITLLRDEDGAISHHIAVFSDLTAKKEAEERNRHLAFHDALTGLANRALLIGRVRLALANAKRTGEPVALLLLDLDHFKLLNDTRGHPTGDAAIVAAGERIRRTVRPGDTVARLGGDEFAVILTGASLAGPALTGADKRQEALAAVAQVAERLVTAFQHPLALEGTGGGEVRLACSVGVAVAPGDGDTWEALLRHADVALYAAKHAGRDRFHFFTPEIGDRVRDRTWIEEGLRVGLGVATGAGGDGVVDGFNLAYQPQYRPAPTGVGGSLMGAEALVRWNHPEDLSPVSPARFIPVAEETGLIVPLGDWVFRTACRTARKVRERGVAGFKMAVNLSAVQLRDKGCGDRLLQILTEEDCTPGDIALEITESALMGDAEGNLQAVHDLRANGFRFAIDDFGTGYSSLAYLRKFAAAYVKIDKSFVDGLPDDDASRQIVAAVIAMAHHLGLETIAEGIETEAQLDCLRELGCDIIQGYLLGRPMPEAQLMALLDPIATPKEAVASGV</sequence>
<dbReference type="CDD" id="cd01949">
    <property type="entry name" value="GGDEF"/>
    <property type="match status" value="1"/>
</dbReference>
<feature type="domain" description="EAL" evidence="4">
    <location>
        <begin position="435"/>
        <end position="704"/>
    </location>
</feature>
<feature type="transmembrane region" description="Helical" evidence="1">
    <location>
        <begin position="27"/>
        <end position="47"/>
    </location>
</feature>
<dbReference type="PROSITE" id="PS50113">
    <property type="entry name" value="PAC"/>
    <property type="match status" value="1"/>
</dbReference>
<dbReference type="CDD" id="cd01948">
    <property type="entry name" value="EAL"/>
    <property type="match status" value="1"/>
</dbReference>